<keyword evidence="4" id="KW-1185">Reference proteome</keyword>
<keyword evidence="1" id="KW-0106">Calcium</keyword>
<dbReference type="AlphaFoldDB" id="A0A067KQ79"/>
<dbReference type="GO" id="GO:0005509">
    <property type="term" value="F:calcium ion binding"/>
    <property type="evidence" value="ECO:0007669"/>
    <property type="project" value="InterPro"/>
</dbReference>
<proteinExistence type="predicted"/>
<dbReference type="InterPro" id="IPR002048">
    <property type="entry name" value="EF_hand_dom"/>
</dbReference>
<evidence type="ECO:0000259" key="2">
    <source>
        <dbReference type="PROSITE" id="PS50222"/>
    </source>
</evidence>
<dbReference type="EMBL" id="KK914362">
    <property type="protein sequence ID" value="KDP38366.1"/>
    <property type="molecule type" value="Genomic_DNA"/>
</dbReference>
<organism evidence="3 4">
    <name type="scientific">Jatropha curcas</name>
    <name type="common">Barbados nut</name>
    <dbReference type="NCBI Taxonomy" id="180498"/>
    <lineage>
        <taxon>Eukaryota</taxon>
        <taxon>Viridiplantae</taxon>
        <taxon>Streptophyta</taxon>
        <taxon>Embryophyta</taxon>
        <taxon>Tracheophyta</taxon>
        <taxon>Spermatophyta</taxon>
        <taxon>Magnoliopsida</taxon>
        <taxon>eudicotyledons</taxon>
        <taxon>Gunneridae</taxon>
        <taxon>Pentapetalae</taxon>
        <taxon>rosids</taxon>
        <taxon>fabids</taxon>
        <taxon>Malpighiales</taxon>
        <taxon>Euphorbiaceae</taxon>
        <taxon>Crotonoideae</taxon>
        <taxon>Jatropheae</taxon>
        <taxon>Jatropha</taxon>
    </lineage>
</organism>
<dbReference type="Gene3D" id="1.10.238.10">
    <property type="entry name" value="EF-hand"/>
    <property type="match status" value="1"/>
</dbReference>
<dbReference type="PROSITE" id="PS00018">
    <property type="entry name" value="EF_HAND_1"/>
    <property type="match status" value="2"/>
</dbReference>
<evidence type="ECO:0000313" key="4">
    <source>
        <dbReference type="Proteomes" id="UP000027138"/>
    </source>
</evidence>
<dbReference type="Proteomes" id="UP000027138">
    <property type="component" value="Unassembled WGS sequence"/>
</dbReference>
<sequence length="96" mass="10933">MAIMATRSIPDDGTREMTVEQFKRWLKSFDTDGDDRISNEELADAVRVKGGWFARWKGQRGIKSADSDGNGFVDENEIDNLIEFAQKHLRIKIISS</sequence>
<name>A0A067KQ79_JATCU</name>
<reference evidence="3 4" key="1">
    <citation type="journal article" date="2014" name="PLoS ONE">
        <title>Global Analysis of Gene Expression Profiles in Physic Nut (Jatropha curcas L.) Seedlings Exposed to Salt Stress.</title>
        <authorList>
            <person name="Zhang L."/>
            <person name="Zhang C."/>
            <person name="Wu P."/>
            <person name="Chen Y."/>
            <person name="Li M."/>
            <person name="Jiang H."/>
            <person name="Wu G."/>
        </authorList>
    </citation>
    <scope>NUCLEOTIDE SEQUENCE [LARGE SCALE GENOMIC DNA]</scope>
    <source>
        <strain evidence="4">cv. GZQX0401</strain>
        <tissue evidence="3">Young leaves</tissue>
    </source>
</reference>
<dbReference type="OrthoDB" id="26525at2759"/>
<gene>
    <name evidence="3" type="ORF">JCGZ_04291</name>
</gene>
<dbReference type="InterPro" id="IPR011992">
    <property type="entry name" value="EF-hand-dom_pair"/>
</dbReference>
<dbReference type="InterPro" id="IPR018247">
    <property type="entry name" value="EF_Hand_1_Ca_BS"/>
</dbReference>
<dbReference type="SUPFAM" id="SSF47473">
    <property type="entry name" value="EF-hand"/>
    <property type="match status" value="1"/>
</dbReference>
<evidence type="ECO:0000313" key="3">
    <source>
        <dbReference type="EMBL" id="KDP38366.1"/>
    </source>
</evidence>
<protein>
    <recommendedName>
        <fullName evidence="2">EF-hand domain-containing protein</fullName>
    </recommendedName>
</protein>
<accession>A0A067KQ79</accession>
<evidence type="ECO:0000256" key="1">
    <source>
        <dbReference type="ARBA" id="ARBA00022837"/>
    </source>
</evidence>
<dbReference type="STRING" id="180498.A0A067KQ79"/>
<dbReference type="PROSITE" id="PS50222">
    <property type="entry name" value="EF_HAND_2"/>
    <property type="match status" value="1"/>
</dbReference>
<feature type="domain" description="EF-hand" evidence="2">
    <location>
        <begin position="17"/>
        <end position="52"/>
    </location>
</feature>